<dbReference type="Proteomes" id="UP000642070">
    <property type="component" value="Unassembled WGS sequence"/>
</dbReference>
<dbReference type="PROSITE" id="PS50977">
    <property type="entry name" value="HTH_TETR_2"/>
    <property type="match status" value="1"/>
</dbReference>
<dbReference type="SUPFAM" id="SSF46689">
    <property type="entry name" value="Homeodomain-like"/>
    <property type="match status" value="1"/>
</dbReference>
<name>A0A917UBE5_9ACTN</name>
<dbReference type="InterPro" id="IPR001647">
    <property type="entry name" value="HTH_TetR"/>
</dbReference>
<gene>
    <name evidence="6" type="ORF">GCM10007977_090700</name>
</gene>
<dbReference type="SUPFAM" id="SSF48498">
    <property type="entry name" value="Tetracyclin repressor-like, C-terminal domain"/>
    <property type="match status" value="1"/>
</dbReference>
<dbReference type="PANTHER" id="PTHR30055">
    <property type="entry name" value="HTH-TYPE TRANSCRIPTIONAL REGULATOR RUTR"/>
    <property type="match status" value="1"/>
</dbReference>
<dbReference type="PANTHER" id="PTHR30055:SF151">
    <property type="entry name" value="TRANSCRIPTIONAL REGULATORY PROTEIN"/>
    <property type="match status" value="1"/>
</dbReference>
<dbReference type="Gene3D" id="1.10.357.10">
    <property type="entry name" value="Tetracycline Repressor, domain 2"/>
    <property type="match status" value="1"/>
</dbReference>
<evidence type="ECO:0000256" key="3">
    <source>
        <dbReference type="ARBA" id="ARBA00023163"/>
    </source>
</evidence>
<comment type="caution">
    <text evidence="6">The sequence shown here is derived from an EMBL/GenBank/DDBJ whole genome shotgun (WGS) entry which is preliminary data.</text>
</comment>
<keyword evidence="7" id="KW-1185">Reference proteome</keyword>
<dbReference type="Pfam" id="PF02909">
    <property type="entry name" value="TetR_C_1"/>
    <property type="match status" value="1"/>
</dbReference>
<keyword evidence="3" id="KW-0804">Transcription</keyword>
<dbReference type="InterPro" id="IPR004111">
    <property type="entry name" value="Repressor_TetR_C"/>
</dbReference>
<evidence type="ECO:0000259" key="5">
    <source>
        <dbReference type="PROSITE" id="PS50977"/>
    </source>
</evidence>
<proteinExistence type="predicted"/>
<evidence type="ECO:0000256" key="1">
    <source>
        <dbReference type="ARBA" id="ARBA00023015"/>
    </source>
</evidence>
<feature type="DNA-binding region" description="H-T-H motif" evidence="4">
    <location>
        <begin position="50"/>
        <end position="69"/>
    </location>
</feature>
<dbReference type="EMBL" id="BMPI01000069">
    <property type="protein sequence ID" value="GGM74984.1"/>
    <property type="molecule type" value="Genomic_DNA"/>
</dbReference>
<dbReference type="InterPro" id="IPR036271">
    <property type="entry name" value="Tet_transcr_reg_TetR-rel_C_sf"/>
</dbReference>
<sequence length="262" mass="27726">MTDDTIPASLAAAWGLRARPGKGPKPGLTLDGIVAAGVKVATTDGLAAVSMGRVASELGAATMSLYRYVTAKQELLDLMVDAAIGPAPLPVDGEGWRAGLTRFARDHLVLLRSVPWVVRVPLTGPPLTPNQIGWMDYGLTVLRGTGLMEHEKLSTIMTVAGHVRNWALMTADMTASAEAAGTTPDEAIQTYGRLLTRLVDPARFPAVGELIKSGVLDLPPGDPDEEFEFGLDRLLDGIEALVERRAADPTCHPAAESASVRD</sequence>
<evidence type="ECO:0000313" key="7">
    <source>
        <dbReference type="Proteomes" id="UP000642070"/>
    </source>
</evidence>
<evidence type="ECO:0000313" key="6">
    <source>
        <dbReference type="EMBL" id="GGM74984.1"/>
    </source>
</evidence>
<reference evidence="6" key="1">
    <citation type="journal article" date="2014" name="Int. J. Syst. Evol. Microbiol.">
        <title>Complete genome sequence of Corynebacterium casei LMG S-19264T (=DSM 44701T), isolated from a smear-ripened cheese.</title>
        <authorList>
            <consortium name="US DOE Joint Genome Institute (JGI-PGF)"/>
            <person name="Walter F."/>
            <person name="Albersmeier A."/>
            <person name="Kalinowski J."/>
            <person name="Ruckert C."/>
        </authorList>
    </citation>
    <scope>NUCLEOTIDE SEQUENCE</scope>
    <source>
        <strain evidence="6">JCM 19831</strain>
    </source>
</reference>
<dbReference type="GO" id="GO:0045892">
    <property type="term" value="P:negative regulation of DNA-templated transcription"/>
    <property type="evidence" value="ECO:0007669"/>
    <property type="project" value="InterPro"/>
</dbReference>
<evidence type="ECO:0000256" key="4">
    <source>
        <dbReference type="PROSITE-ProRule" id="PRU00335"/>
    </source>
</evidence>
<protein>
    <submittedName>
        <fullName evidence="6">TetR family transcriptional regulator</fullName>
    </submittedName>
</protein>
<dbReference type="Gene3D" id="1.10.10.60">
    <property type="entry name" value="Homeodomain-like"/>
    <property type="match status" value="1"/>
</dbReference>
<keyword evidence="1" id="KW-0805">Transcription regulation</keyword>
<dbReference type="AlphaFoldDB" id="A0A917UBE5"/>
<keyword evidence="2 4" id="KW-0238">DNA-binding</keyword>
<feature type="domain" description="HTH tetR-type" evidence="5">
    <location>
        <begin position="27"/>
        <end position="87"/>
    </location>
</feature>
<dbReference type="GO" id="GO:0003700">
    <property type="term" value="F:DNA-binding transcription factor activity"/>
    <property type="evidence" value="ECO:0007669"/>
    <property type="project" value="TreeGrafter"/>
</dbReference>
<dbReference type="Pfam" id="PF00440">
    <property type="entry name" value="TetR_N"/>
    <property type="match status" value="1"/>
</dbReference>
<dbReference type="RefSeq" id="WP_190256281.1">
    <property type="nucleotide sequence ID" value="NZ_BMPI01000069.1"/>
</dbReference>
<reference evidence="6" key="2">
    <citation type="submission" date="2020-09" db="EMBL/GenBank/DDBJ databases">
        <authorList>
            <person name="Sun Q."/>
            <person name="Ohkuma M."/>
        </authorList>
    </citation>
    <scope>NUCLEOTIDE SEQUENCE</scope>
    <source>
        <strain evidence="6">JCM 19831</strain>
    </source>
</reference>
<dbReference type="GO" id="GO:0000976">
    <property type="term" value="F:transcription cis-regulatory region binding"/>
    <property type="evidence" value="ECO:0007669"/>
    <property type="project" value="TreeGrafter"/>
</dbReference>
<dbReference type="InterPro" id="IPR050109">
    <property type="entry name" value="HTH-type_TetR-like_transc_reg"/>
</dbReference>
<dbReference type="InterPro" id="IPR009057">
    <property type="entry name" value="Homeodomain-like_sf"/>
</dbReference>
<evidence type="ECO:0000256" key="2">
    <source>
        <dbReference type="ARBA" id="ARBA00023125"/>
    </source>
</evidence>
<accession>A0A917UBE5</accession>
<organism evidence="6 7">
    <name type="scientific">Dactylosporangium sucinum</name>
    <dbReference type="NCBI Taxonomy" id="1424081"/>
    <lineage>
        <taxon>Bacteria</taxon>
        <taxon>Bacillati</taxon>
        <taxon>Actinomycetota</taxon>
        <taxon>Actinomycetes</taxon>
        <taxon>Micromonosporales</taxon>
        <taxon>Micromonosporaceae</taxon>
        <taxon>Dactylosporangium</taxon>
    </lineage>
</organism>